<dbReference type="PANTHER" id="PTHR33164">
    <property type="entry name" value="TRANSCRIPTIONAL REGULATOR, MARR FAMILY"/>
    <property type="match status" value="1"/>
</dbReference>
<accession>A0ABX8BKV1</accession>
<dbReference type="InterPro" id="IPR036390">
    <property type="entry name" value="WH_DNA-bd_sf"/>
</dbReference>
<dbReference type="InterPro" id="IPR036388">
    <property type="entry name" value="WH-like_DNA-bd_sf"/>
</dbReference>
<dbReference type="Gene3D" id="1.10.10.10">
    <property type="entry name" value="Winged helix-like DNA-binding domain superfamily/Winged helix DNA-binding domain"/>
    <property type="match status" value="1"/>
</dbReference>
<keyword evidence="3" id="KW-1185">Reference proteome</keyword>
<dbReference type="EMBL" id="CP074133">
    <property type="protein sequence ID" value="QUX21053.1"/>
    <property type="molecule type" value="Genomic_DNA"/>
</dbReference>
<protein>
    <submittedName>
        <fullName evidence="2">MarR family transcriptional regulator</fullName>
    </submittedName>
</protein>
<organism evidence="2 3">
    <name type="scientific">Nocardiopsis changdeensis</name>
    <dbReference type="NCBI Taxonomy" id="2831969"/>
    <lineage>
        <taxon>Bacteria</taxon>
        <taxon>Bacillati</taxon>
        <taxon>Actinomycetota</taxon>
        <taxon>Actinomycetes</taxon>
        <taxon>Streptosporangiales</taxon>
        <taxon>Nocardiopsidaceae</taxon>
        <taxon>Nocardiopsis</taxon>
    </lineage>
</organism>
<feature type="domain" description="HTH marR-type" evidence="1">
    <location>
        <begin position="11"/>
        <end position="146"/>
    </location>
</feature>
<evidence type="ECO:0000313" key="3">
    <source>
        <dbReference type="Proteomes" id="UP000676079"/>
    </source>
</evidence>
<dbReference type="InterPro" id="IPR039422">
    <property type="entry name" value="MarR/SlyA-like"/>
</dbReference>
<dbReference type="Pfam" id="PF12802">
    <property type="entry name" value="MarR_2"/>
    <property type="match status" value="1"/>
</dbReference>
<dbReference type="RefSeq" id="WP_220562250.1">
    <property type="nucleotide sequence ID" value="NZ_CP074133.1"/>
</dbReference>
<evidence type="ECO:0000313" key="2">
    <source>
        <dbReference type="EMBL" id="QUX21053.1"/>
    </source>
</evidence>
<evidence type="ECO:0000259" key="1">
    <source>
        <dbReference type="PROSITE" id="PS50995"/>
    </source>
</evidence>
<reference evidence="2 3" key="1">
    <citation type="submission" date="2021-05" db="EMBL/GenBank/DDBJ databases">
        <title>Direct Submission.</title>
        <authorList>
            <person name="Li K."/>
            <person name="Gao J."/>
        </authorList>
    </citation>
    <scope>NUCLEOTIDE SEQUENCE [LARGE SCALE GENOMIC DNA]</scope>
    <source>
        <strain evidence="2 3">Mg02</strain>
    </source>
</reference>
<proteinExistence type="predicted"/>
<gene>
    <name evidence="2" type="ORF">KGD84_21715</name>
</gene>
<dbReference type="PRINTS" id="PR00598">
    <property type="entry name" value="HTHMARR"/>
</dbReference>
<dbReference type="PROSITE" id="PS50995">
    <property type="entry name" value="HTH_MARR_2"/>
    <property type="match status" value="1"/>
</dbReference>
<dbReference type="SMART" id="SM00347">
    <property type="entry name" value="HTH_MARR"/>
    <property type="match status" value="1"/>
</dbReference>
<dbReference type="Proteomes" id="UP000676079">
    <property type="component" value="Chromosome"/>
</dbReference>
<name>A0ABX8BKV1_9ACTN</name>
<sequence length="165" mass="18801">MEPPRWLTAPEARAWRGYRRMRALLDLRITRDFAEDGLSDADYDVLSNLGEAAGNRLRTREMAARMLWSTSRLSHHVSRMEKRGLVRRLEAEEDARGSEIALTGHGREVLEAAAPAHVATVREHFIDLLTPEEVRVLGDIAEKVVERLARDTPTRSPERRVRGRA</sequence>
<dbReference type="PANTHER" id="PTHR33164:SF99">
    <property type="entry name" value="MARR FAMILY REGULATORY PROTEIN"/>
    <property type="match status" value="1"/>
</dbReference>
<dbReference type="InterPro" id="IPR000835">
    <property type="entry name" value="HTH_MarR-typ"/>
</dbReference>
<dbReference type="SUPFAM" id="SSF46785">
    <property type="entry name" value="Winged helix' DNA-binding domain"/>
    <property type="match status" value="1"/>
</dbReference>